<dbReference type="OrthoDB" id="10463563at2759"/>
<protein>
    <submittedName>
        <fullName evidence="1">Expressed protein</fullName>
    </submittedName>
</protein>
<dbReference type="Proteomes" id="UP000017246">
    <property type="component" value="Unassembled WGS sequence"/>
</dbReference>
<gene>
    <name evidence="1" type="ORF">EmuJ_001101400</name>
</gene>
<proteinExistence type="predicted"/>
<dbReference type="AlphaFoldDB" id="A0A068YFB0"/>
<evidence type="ECO:0000313" key="1">
    <source>
        <dbReference type="EMBL" id="CDS43270.1"/>
    </source>
</evidence>
<sequence length="222" mass="25165">MDYPKRQFMFRFHDNIYKAHDFIFDKNTTRQIVPDLCPMIVPGSAPCATFCSASSIAPRNGTCNGSCGSSPQTAQCGAKLQFKGGRKMREEPMSYVKKRLLSLRMYDHIMNKKPNQQSQMQQPQPSLTPSTPYYHGWGSASPYSGNALSLTHGHPVAVVRGPYLHSGRTCSNFHSTTQRVHFIHSGSRRLMNDFVDRFSCLYFAFPLLLSSDNWLNNSYLCY</sequence>
<keyword evidence="2" id="KW-1185">Reference proteome</keyword>
<evidence type="ECO:0000313" key="2">
    <source>
        <dbReference type="Proteomes" id="UP000017246"/>
    </source>
</evidence>
<accession>A0A068YFB0</accession>
<name>A0A068YFB0_ECHMU</name>
<reference evidence="1" key="2">
    <citation type="submission" date="2015-11" db="EMBL/GenBank/DDBJ databases">
        <authorList>
            <person name="Zhang Y."/>
            <person name="Guo Z."/>
        </authorList>
    </citation>
    <scope>NUCLEOTIDE SEQUENCE</scope>
</reference>
<dbReference type="EMBL" id="LN902844">
    <property type="protein sequence ID" value="CDS43270.1"/>
    <property type="molecule type" value="Genomic_DNA"/>
</dbReference>
<organism evidence="1 2">
    <name type="scientific">Echinococcus multilocularis</name>
    <name type="common">Fox tapeworm</name>
    <dbReference type="NCBI Taxonomy" id="6211"/>
    <lineage>
        <taxon>Eukaryota</taxon>
        <taxon>Metazoa</taxon>
        <taxon>Spiralia</taxon>
        <taxon>Lophotrochozoa</taxon>
        <taxon>Platyhelminthes</taxon>
        <taxon>Cestoda</taxon>
        <taxon>Eucestoda</taxon>
        <taxon>Cyclophyllidea</taxon>
        <taxon>Taeniidae</taxon>
        <taxon>Echinococcus</taxon>
    </lineage>
</organism>
<reference evidence="1" key="1">
    <citation type="journal article" date="2013" name="Nature">
        <title>The genomes of four tapeworm species reveal adaptations to parasitism.</title>
        <authorList>
            <person name="Tsai I.J."/>
            <person name="Zarowiecki M."/>
            <person name="Holroyd N."/>
            <person name="Garciarrubio A."/>
            <person name="Sanchez-Flores A."/>
            <person name="Brooks K.L."/>
            <person name="Tracey A."/>
            <person name="Bobes R.J."/>
            <person name="Fragoso G."/>
            <person name="Sciutto E."/>
            <person name="Aslett M."/>
            <person name="Beasley H."/>
            <person name="Bennett H.M."/>
            <person name="Cai J."/>
            <person name="Camicia F."/>
            <person name="Clark R."/>
            <person name="Cucher M."/>
            <person name="De Silva N."/>
            <person name="Day T.A."/>
            <person name="Deplazes P."/>
            <person name="Estrada K."/>
            <person name="Fernandez C."/>
            <person name="Holland P.W."/>
            <person name="Hou J."/>
            <person name="Hu S."/>
            <person name="Huckvale T."/>
            <person name="Hung S.S."/>
            <person name="Kamenetzky L."/>
            <person name="Keane J.A."/>
            <person name="Kiss F."/>
            <person name="Koziol U."/>
            <person name="Lambert O."/>
            <person name="Liu K."/>
            <person name="Luo X."/>
            <person name="Luo Y."/>
            <person name="Macchiaroli N."/>
            <person name="Nichol S."/>
            <person name="Paps J."/>
            <person name="Parkinson J."/>
            <person name="Pouchkina-Stantcheva N."/>
            <person name="Riddiford N."/>
            <person name="Rosenzvit M."/>
            <person name="Salinas G."/>
            <person name="Wasmuth J.D."/>
            <person name="Zamanian M."/>
            <person name="Zheng Y."/>
            <person name="Cai X."/>
            <person name="Soberon X."/>
            <person name="Olson P.D."/>
            <person name="Laclette J.P."/>
            <person name="Brehm K."/>
            <person name="Berriman M."/>
            <person name="Garciarrubio A."/>
            <person name="Bobes R.J."/>
            <person name="Fragoso G."/>
            <person name="Sanchez-Flores A."/>
            <person name="Estrada K."/>
            <person name="Cevallos M.A."/>
            <person name="Morett E."/>
            <person name="Gonzalez V."/>
            <person name="Portillo T."/>
            <person name="Ochoa-Leyva A."/>
            <person name="Jose M.V."/>
            <person name="Sciutto E."/>
            <person name="Landa A."/>
            <person name="Jimenez L."/>
            <person name="Valdes V."/>
            <person name="Carrero J.C."/>
            <person name="Larralde C."/>
            <person name="Morales-Montor J."/>
            <person name="Limon-Lason J."/>
            <person name="Soberon X."/>
            <person name="Laclette J.P."/>
        </authorList>
    </citation>
    <scope>NUCLEOTIDE SEQUENCE [LARGE SCALE GENOMIC DNA]</scope>
</reference>